<keyword evidence="5 7" id="KW-0472">Membrane</keyword>
<organism evidence="8 9">
    <name type="scientific">Tigriopus californicus</name>
    <name type="common">Marine copepod</name>
    <dbReference type="NCBI Taxonomy" id="6832"/>
    <lineage>
        <taxon>Eukaryota</taxon>
        <taxon>Metazoa</taxon>
        <taxon>Ecdysozoa</taxon>
        <taxon>Arthropoda</taxon>
        <taxon>Crustacea</taxon>
        <taxon>Multicrustacea</taxon>
        <taxon>Hexanauplia</taxon>
        <taxon>Copepoda</taxon>
        <taxon>Harpacticoida</taxon>
        <taxon>Harpacticidae</taxon>
        <taxon>Tigriopus</taxon>
    </lineage>
</organism>
<evidence type="ECO:0000313" key="9">
    <source>
        <dbReference type="Proteomes" id="UP000318571"/>
    </source>
</evidence>
<keyword evidence="9" id="KW-1185">Reference proteome</keyword>
<evidence type="ECO:0000256" key="2">
    <source>
        <dbReference type="ARBA" id="ARBA00006839"/>
    </source>
</evidence>
<accession>A0A553PBV9</accession>
<proteinExistence type="inferred from homology"/>
<feature type="transmembrane region" description="Helical" evidence="7">
    <location>
        <begin position="25"/>
        <end position="45"/>
    </location>
</feature>
<comment type="similarity">
    <text evidence="2">Belongs to the UPF0239 family.</text>
</comment>
<comment type="subcellular location">
    <subcellularLocation>
        <location evidence="1">Membrane</location>
        <topology evidence="1">Single-pass membrane protein</topology>
    </subcellularLocation>
</comment>
<feature type="compositionally biased region" description="Polar residues" evidence="6">
    <location>
        <begin position="77"/>
        <end position="90"/>
    </location>
</feature>
<feature type="compositionally biased region" description="Basic residues" evidence="6">
    <location>
        <begin position="91"/>
        <end position="102"/>
    </location>
</feature>
<evidence type="ECO:0000256" key="6">
    <source>
        <dbReference type="SAM" id="MobiDB-lite"/>
    </source>
</evidence>
<dbReference type="AlphaFoldDB" id="A0A553PBV9"/>
<evidence type="ECO:0000256" key="1">
    <source>
        <dbReference type="ARBA" id="ARBA00004167"/>
    </source>
</evidence>
<comment type="caution">
    <text evidence="8">The sequence shown here is derived from an EMBL/GenBank/DDBJ whole genome shotgun (WGS) entry which is preliminary data.</text>
</comment>
<keyword evidence="4 7" id="KW-1133">Transmembrane helix</keyword>
<evidence type="ECO:0000256" key="3">
    <source>
        <dbReference type="ARBA" id="ARBA00022692"/>
    </source>
</evidence>
<evidence type="ECO:0000256" key="7">
    <source>
        <dbReference type="SAM" id="Phobius"/>
    </source>
</evidence>
<dbReference type="EMBL" id="VCGU01000005">
    <property type="protein sequence ID" value="TRY75160.1"/>
    <property type="molecule type" value="Genomic_DNA"/>
</dbReference>
<evidence type="ECO:0000313" key="8">
    <source>
        <dbReference type="EMBL" id="TRY75160.1"/>
    </source>
</evidence>
<dbReference type="GO" id="GO:0016020">
    <property type="term" value="C:membrane"/>
    <property type="evidence" value="ECO:0007669"/>
    <property type="project" value="UniProtKB-SubCell"/>
</dbReference>
<name>A0A553PBV9_TIGCA</name>
<dbReference type="Pfam" id="PF06783">
    <property type="entry name" value="UPF0239"/>
    <property type="match status" value="1"/>
</dbReference>
<feature type="region of interest" description="Disordered" evidence="6">
    <location>
        <begin position="70"/>
        <end position="102"/>
    </location>
</feature>
<evidence type="ECO:0000256" key="5">
    <source>
        <dbReference type="ARBA" id="ARBA00023136"/>
    </source>
</evidence>
<dbReference type="OMA" id="SEEWYEH"/>
<sequence>MDLDLNLNPNNLIPPDEWYEPYLRFSLYVGAFFQLCCVIAVIVLPSRNESEGYSKDGSGCGDMFADESLSDCDGDARSTSSISTCNSKQTNRPKKVEKKKKR</sequence>
<keyword evidence="3 7" id="KW-0812">Transmembrane</keyword>
<reference evidence="8 9" key="1">
    <citation type="journal article" date="2018" name="Nat. Ecol. Evol.">
        <title>Genomic signatures of mitonuclear coevolution across populations of Tigriopus californicus.</title>
        <authorList>
            <person name="Barreto F.S."/>
            <person name="Watson E.T."/>
            <person name="Lima T.G."/>
            <person name="Willett C.S."/>
            <person name="Edmands S."/>
            <person name="Li W."/>
            <person name="Burton R.S."/>
        </authorList>
    </citation>
    <scope>NUCLEOTIDE SEQUENCE [LARGE SCALE GENOMIC DNA]</scope>
    <source>
        <strain evidence="8 9">San Diego</strain>
    </source>
</reference>
<gene>
    <name evidence="8" type="ORF">TCAL_13011</name>
</gene>
<evidence type="ECO:0000256" key="4">
    <source>
        <dbReference type="ARBA" id="ARBA00022989"/>
    </source>
</evidence>
<dbReference type="InterPro" id="IPR009621">
    <property type="entry name" value="UPF0239"/>
</dbReference>
<dbReference type="Proteomes" id="UP000318571">
    <property type="component" value="Chromosome 2"/>
</dbReference>
<protein>
    <submittedName>
        <fullName evidence="8">Uncharacterized protein</fullName>
    </submittedName>
</protein>